<evidence type="ECO:0000313" key="2">
    <source>
        <dbReference type="EMBL" id="KRX03783.1"/>
    </source>
</evidence>
<reference evidence="2 3" key="1">
    <citation type="journal article" date="2015" name="Sci. Rep.">
        <title>Genome of the facultative scuticociliatosis pathogen Pseudocohnilembus persalinus provides insight into its virulence through horizontal gene transfer.</title>
        <authorList>
            <person name="Xiong J."/>
            <person name="Wang G."/>
            <person name="Cheng J."/>
            <person name="Tian M."/>
            <person name="Pan X."/>
            <person name="Warren A."/>
            <person name="Jiang C."/>
            <person name="Yuan D."/>
            <person name="Miao W."/>
        </authorList>
    </citation>
    <scope>NUCLEOTIDE SEQUENCE [LARGE SCALE GENOMIC DNA]</scope>
    <source>
        <strain evidence="2">36N120E</strain>
    </source>
</reference>
<keyword evidence="3" id="KW-1185">Reference proteome</keyword>
<evidence type="ECO:0000256" key="1">
    <source>
        <dbReference type="SAM" id="Coils"/>
    </source>
</evidence>
<feature type="coiled-coil region" evidence="1">
    <location>
        <begin position="368"/>
        <end position="406"/>
    </location>
</feature>
<organism evidence="2 3">
    <name type="scientific">Pseudocohnilembus persalinus</name>
    <name type="common">Ciliate</name>
    <dbReference type="NCBI Taxonomy" id="266149"/>
    <lineage>
        <taxon>Eukaryota</taxon>
        <taxon>Sar</taxon>
        <taxon>Alveolata</taxon>
        <taxon>Ciliophora</taxon>
        <taxon>Intramacronucleata</taxon>
        <taxon>Oligohymenophorea</taxon>
        <taxon>Scuticociliatia</taxon>
        <taxon>Philasterida</taxon>
        <taxon>Pseudocohnilembidae</taxon>
        <taxon>Pseudocohnilembus</taxon>
    </lineage>
</organism>
<dbReference type="Proteomes" id="UP000054937">
    <property type="component" value="Unassembled WGS sequence"/>
</dbReference>
<keyword evidence="1" id="KW-0175">Coiled coil</keyword>
<proteinExistence type="predicted"/>
<name>A0A0V0QNM9_PSEPJ</name>
<sequence length="534" mass="64420">MAKEKLQDHIVNQFQNSIFEFQEFLPRFIQILKNQIIYEIKQQNELVNTSSDYLFYLTTLIQVVNKQPNFSYKGINLDDIAKVFYLMRGELNKRVVDFLFKLYNNFLKQNTQYFSDDQIPDIIQSIWEQMDEDLKRQCLPSILQINKSVIIKKWQIHRNYYSDEEFYDVIIQKVEDCLILMADNNVCLDEKQQALKISLSIFASYFKGLIYNFFQNYHLYPAEIQQEFVHAIARKGFQYFIHIGEEKTIHDFQNQTQQFIKYLEKNLQIENTQNEQKLSQQQIITLNYLIQKMIEAIWKQEEIYNLEYNKQNEVILSQFYTILNNYLNLNIDQNQEILVNLQNFKFDNENIQYFHSNTLQNLQLIVKISEAQKIKNQIIQEIDEEQKQSEENNQEEQNQILNIQKLSLKILFLKNPQFLIEDSYKNMKYIIENYDKNQILQSIQLIENEQNEIPKVVLALLMLFYQDQPEIIDLLESIIEQILINQQRMKNQTIQQWIYVFMKFKPIQAIVQQIQQRCENLQVKQILRGILQQI</sequence>
<accession>A0A0V0QNM9</accession>
<gene>
    <name evidence="2" type="ORF">PPERSA_04291</name>
</gene>
<comment type="caution">
    <text evidence="2">The sequence shown here is derived from an EMBL/GenBank/DDBJ whole genome shotgun (WGS) entry which is preliminary data.</text>
</comment>
<dbReference type="EMBL" id="LDAU01000126">
    <property type="protein sequence ID" value="KRX03783.1"/>
    <property type="molecule type" value="Genomic_DNA"/>
</dbReference>
<protein>
    <submittedName>
        <fullName evidence="2">Uncharacterized protein</fullName>
    </submittedName>
</protein>
<evidence type="ECO:0000313" key="3">
    <source>
        <dbReference type="Proteomes" id="UP000054937"/>
    </source>
</evidence>
<dbReference type="InParanoid" id="A0A0V0QNM9"/>
<dbReference type="AlphaFoldDB" id="A0A0V0QNM9"/>